<evidence type="ECO:0000313" key="2">
    <source>
        <dbReference type="Proteomes" id="UP000046067"/>
    </source>
</evidence>
<dbReference type="Proteomes" id="UP000046067">
    <property type="component" value="Unassembled WGS sequence"/>
</dbReference>
<dbReference type="AlphaFoldDB" id="A0A655VSH1"/>
<accession>A0A655VSH1</accession>
<protein>
    <submittedName>
        <fullName evidence="1">Uncharacterized protein</fullName>
    </submittedName>
</protein>
<organism evidence="1 2">
    <name type="scientific">Vibrio cholerae</name>
    <dbReference type="NCBI Taxonomy" id="666"/>
    <lineage>
        <taxon>Bacteria</taxon>
        <taxon>Pseudomonadati</taxon>
        <taxon>Pseudomonadota</taxon>
        <taxon>Gammaproteobacteria</taxon>
        <taxon>Vibrionales</taxon>
        <taxon>Vibrionaceae</taxon>
        <taxon>Vibrio</taxon>
    </lineage>
</organism>
<evidence type="ECO:0000313" key="1">
    <source>
        <dbReference type="EMBL" id="CSB73659.1"/>
    </source>
</evidence>
<proteinExistence type="predicted"/>
<reference evidence="1 2" key="1">
    <citation type="submission" date="2015-07" db="EMBL/GenBank/DDBJ databases">
        <authorList>
            <consortium name="Pathogen Informatics"/>
        </authorList>
    </citation>
    <scope>NUCLEOTIDE SEQUENCE [LARGE SCALE GENOMIC DNA]</scope>
    <source>
        <strain evidence="1 2">A325</strain>
    </source>
</reference>
<dbReference type="EMBL" id="CWQJ01000004">
    <property type="protein sequence ID" value="CSB73659.1"/>
    <property type="molecule type" value="Genomic_DNA"/>
</dbReference>
<gene>
    <name evidence="1" type="ORF">ERS013201_00788</name>
</gene>
<sequence>MAGDKQRRLGVITMSERNAGIRRCTSGCGDAGDNLKFHASFKQHFQFFAAAAKHKRIAAFDAHHAITLTGKIDQELIGFLLRHTVMACTFPDTD</sequence>
<name>A0A655VSH1_VIBCL</name>